<gene>
    <name evidence="3" type="ORF">TUM18999_01380</name>
</gene>
<feature type="domain" description="Tyr recombinase" evidence="2">
    <location>
        <begin position="199"/>
        <end position="343"/>
    </location>
</feature>
<evidence type="ECO:0000259" key="2">
    <source>
        <dbReference type="Pfam" id="PF00589"/>
    </source>
</evidence>
<dbReference type="InterPro" id="IPR011010">
    <property type="entry name" value="DNA_brk_join_enz"/>
</dbReference>
<evidence type="ECO:0000313" key="4">
    <source>
        <dbReference type="Proteomes" id="UP000509383"/>
    </source>
</evidence>
<dbReference type="GO" id="GO:0006310">
    <property type="term" value="P:DNA recombination"/>
    <property type="evidence" value="ECO:0007669"/>
    <property type="project" value="UniProtKB-KW"/>
</dbReference>
<dbReference type="SUPFAM" id="SSF56349">
    <property type="entry name" value="DNA breaking-rejoining enzymes"/>
    <property type="match status" value="1"/>
</dbReference>
<dbReference type="Pfam" id="PF00589">
    <property type="entry name" value="Phage_integrase"/>
    <property type="match status" value="1"/>
</dbReference>
<keyword evidence="1" id="KW-0233">DNA recombination</keyword>
<protein>
    <submittedName>
        <fullName evidence="3">Integrase</fullName>
    </submittedName>
</protein>
<dbReference type="Proteomes" id="UP000509383">
    <property type="component" value="Chromosome"/>
</dbReference>
<dbReference type="KEGG" id="ptw:TUM18999_01380"/>
<reference evidence="3 4" key="1">
    <citation type="submission" date="2020-05" db="EMBL/GenBank/DDBJ databases">
        <title>Characterization of novel class B3 metallo-beta-lactamase from novel Pseudomonas species.</title>
        <authorList>
            <person name="Yamada K."/>
            <person name="Aoki K."/>
            <person name="Ishii Y."/>
        </authorList>
    </citation>
    <scope>NUCLEOTIDE SEQUENCE [LARGE SCALE GENOMIC DNA]</scope>
    <source>
        <strain evidence="3 4">TUM18999</strain>
    </source>
</reference>
<sequence length="409" mass="47272">MCHLKPSRYSLVQVEFTKLGGLKLQLVAENDQIDLFAGAYALQRFDNGAKPNTIRVDQNSILALYRFCESKNINLIQRIVDLVPFTIGEIESFSSYCGYGLQSGERVGENWYSARMRGARKFLEYLWLFYEGQYSRNIQQLKAAKRLYERMDAGFKLYLKSPYKGDRKDKIGLTPELQVKFITIIDPDYSNKSNPWKSSKVKWRNYIFLLLLMLAGNRKGETLLLKLNDFQLTGRRKYFDILKNTDVINYPRAESPSVKTYGRQVELHDDFASLIEHYIVHVRKEFEGWQRSSYLFLSCRDGNPLSVQTPNSILNELILRHPEFSGLLSPHRLRNTFHDLLNQALDKKFKGASGLSRKIMKAPIQEAAGGWARNSDMPDRYSRGSIQAKVAGLQVLLQEEILRSQENKQ</sequence>
<evidence type="ECO:0000256" key="1">
    <source>
        <dbReference type="ARBA" id="ARBA00023172"/>
    </source>
</evidence>
<dbReference type="InterPro" id="IPR002104">
    <property type="entry name" value="Integrase_catalytic"/>
</dbReference>
<dbReference type="EMBL" id="AP023189">
    <property type="protein sequence ID" value="BCG21947.1"/>
    <property type="molecule type" value="Genomic_DNA"/>
</dbReference>
<dbReference type="GO" id="GO:0015074">
    <property type="term" value="P:DNA integration"/>
    <property type="evidence" value="ECO:0007669"/>
    <property type="project" value="InterPro"/>
</dbReference>
<dbReference type="InterPro" id="IPR013762">
    <property type="entry name" value="Integrase-like_cat_sf"/>
</dbReference>
<proteinExistence type="predicted"/>
<name>A0A6J4DWJ2_9PSED</name>
<dbReference type="AlphaFoldDB" id="A0A6J4DWJ2"/>
<dbReference type="Gene3D" id="1.10.443.10">
    <property type="entry name" value="Intergrase catalytic core"/>
    <property type="match status" value="1"/>
</dbReference>
<evidence type="ECO:0000313" key="3">
    <source>
        <dbReference type="EMBL" id="BCG21947.1"/>
    </source>
</evidence>
<organism evidence="3 4">
    <name type="scientific">Pseudomonas tohonis</name>
    <dbReference type="NCBI Taxonomy" id="2725477"/>
    <lineage>
        <taxon>Bacteria</taxon>
        <taxon>Pseudomonadati</taxon>
        <taxon>Pseudomonadota</taxon>
        <taxon>Gammaproteobacteria</taxon>
        <taxon>Pseudomonadales</taxon>
        <taxon>Pseudomonadaceae</taxon>
        <taxon>Pseudomonas</taxon>
    </lineage>
</organism>
<accession>A0A6J4DWJ2</accession>
<dbReference type="GO" id="GO:0003677">
    <property type="term" value="F:DNA binding"/>
    <property type="evidence" value="ECO:0007669"/>
    <property type="project" value="InterPro"/>
</dbReference>